<dbReference type="GeneID" id="90037948"/>
<dbReference type="InterPro" id="IPR011990">
    <property type="entry name" value="TPR-like_helical_dom_sf"/>
</dbReference>
<dbReference type="RefSeq" id="XP_064768923.1">
    <property type="nucleotide sequence ID" value="XM_064912436.1"/>
</dbReference>
<dbReference type="Gene3D" id="1.25.40.10">
    <property type="entry name" value="Tetratricopeptide repeat domain"/>
    <property type="match status" value="1"/>
</dbReference>
<keyword evidence="3" id="KW-1185">Reference proteome</keyword>
<dbReference type="Proteomes" id="UP001498771">
    <property type="component" value="Unassembled WGS sequence"/>
</dbReference>
<comment type="caution">
    <text evidence="2">The sequence shown here is derived from an EMBL/GenBank/DDBJ whole genome shotgun (WGS) entry which is preliminary data.</text>
</comment>
<dbReference type="SUPFAM" id="SSF81901">
    <property type="entry name" value="HCP-like"/>
    <property type="match status" value="1"/>
</dbReference>
<proteinExistence type="predicted"/>
<feature type="region of interest" description="Disordered" evidence="1">
    <location>
        <begin position="1"/>
        <end position="72"/>
    </location>
</feature>
<name>A0ABR1F7T2_9ASCO</name>
<dbReference type="InterPro" id="IPR006597">
    <property type="entry name" value="Sel1-like"/>
</dbReference>
<dbReference type="PANTHER" id="PTHR43628">
    <property type="entry name" value="ACTIVATOR OF C KINASE PROTEIN 1-RELATED"/>
    <property type="match status" value="1"/>
</dbReference>
<accession>A0ABR1F7T2</accession>
<evidence type="ECO:0000313" key="2">
    <source>
        <dbReference type="EMBL" id="KAK7205890.1"/>
    </source>
</evidence>
<dbReference type="Pfam" id="PF08238">
    <property type="entry name" value="Sel1"/>
    <property type="match status" value="4"/>
</dbReference>
<feature type="compositionally biased region" description="Low complexity" evidence="1">
    <location>
        <begin position="21"/>
        <end position="62"/>
    </location>
</feature>
<feature type="compositionally biased region" description="Pro residues" evidence="1">
    <location>
        <begin position="1"/>
        <end position="13"/>
    </location>
</feature>
<dbReference type="PANTHER" id="PTHR43628:SF11">
    <property type="entry name" value="PROTEIN DSF2"/>
    <property type="match status" value="1"/>
</dbReference>
<dbReference type="InterPro" id="IPR052945">
    <property type="entry name" value="Mitotic_Regulator"/>
</dbReference>
<dbReference type="EMBL" id="JBBJBU010000004">
    <property type="protein sequence ID" value="KAK7205890.1"/>
    <property type="molecule type" value="Genomic_DNA"/>
</dbReference>
<organism evidence="2 3">
    <name type="scientific">Myxozyma melibiosi</name>
    <dbReference type="NCBI Taxonomy" id="54550"/>
    <lineage>
        <taxon>Eukaryota</taxon>
        <taxon>Fungi</taxon>
        <taxon>Dikarya</taxon>
        <taxon>Ascomycota</taxon>
        <taxon>Saccharomycotina</taxon>
        <taxon>Lipomycetes</taxon>
        <taxon>Lipomycetales</taxon>
        <taxon>Lipomycetaceae</taxon>
        <taxon>Myxozyma</taxon>
    </lineage>
</organism>
<protein>
    <submittedName>
        <fullName evidence="2">Uncharacterized protein</fullName>
    </submittedName>
</protein>
<reference evidence="2 3" key="1">
    <citation type="submission" date="2024-03" db="EMBL/GenBank/DDBJ databases">
        <title>Genome-scale model development and genomic sequencing of the oleaginous clade Lipomyces.</title>
        <authorList>
            <consortium name="Lawrence Berkeley National Laboratory"/>
            <person name="Czajka J.J."/>
            <person name="Han Y."/>
            <person name="Kim J."/>
            <person name="Mondo S.J."/>
            <person name="Hofstad B.A."/>
            <person name="Robles A."/>
            <person name="Haridas S."/>
            <person name="Riley R."/>
            <person name="LaButti K."/>
            <person name="Pangilinan J."/>
            <person name="Andreopoulos W."/>
            <person name="Lipzen A."/>
            <person name="Yan J."/>
            <person name="Wang M."/>
            <person name="Ng V."/>
            <person name="Grigoriev I.V."/>
            <person name="Spatafora J.W."/>
            <person name="Magnuson J.K."/>
            <person name="Baker S.E."/>
            <person name="Pomraning K.R."/>
        </authorList>
    </citation>
    <scope>NUCLEOTIDE SEQUENCE [LARGE SCALE GENOMIC DNA]</scope>
    <source>
        <strain evidence="2 3">Phaff 52-87</strain>
    </source>
</reference>
<evidence type="ECO:0000256" key="1">
    <source>
        <dbReference type="SAM" id="MobiDB-lite"/>
    </source>
</evidence>
<gene>
    <name evidence="2" type="ORF">BZA70DRAFT_277353</name>
</gene>
<dbReference type="SMART" id="SM00671">
    <property type="entry name" value="SEL1"/>
    <property type="match status" value="3"/>
</dbReference>
<evidence type="ECO:0000313" key="3">
    <source>
        <dbReference type="Proteomes" id="UP001498771"/>
    </source>
</evidence>
<sequence length="335" mass="36549">MPKPNLSIDPPPFLSSDIAVRSDQNHSSSSSSPSSISSSDNFSFRQSTDSSISNSFSSSARRPSPPPFHRAFSAPVVHSTSLPASPSPSPFPDLAALQFSEDLSPAQHVTLGVRLYETNQLEQAAYHLQEAAHANHIPAMIIYALYLRHGWGTRPDPHQSTAWLSRAADILCRRSNSIVDVADIPPSPSTATCHSSSDDAASSRGMILNSPLCSPRWKMPLSVAARQLGKSYSSKQGDRNEVMAMACFEIGAHLGDSQSMCAAAELWTKSGLGRKKDLYKAASLYRQAADLGLNTPQTQWIYKDKYKRFPDIETAEASKRRSFFSRFGGKRKAST</sequence>